<dbReference type="GO" id="GO:0031012">
    <property type="term" value="C:extracellular matrix"/>
    <property type="evidence" value="ECO:0007669"/>
    <property type="project" value="TreeGrafter"/>
</dbReference>
<feature type="region of interest" description="Disordered" evidence="5">
    <location>
        <begin position="1"/>
        <end position="53"/>
    </location>
</feature>
<feature type="disulfide bond" evidence="4">
    <location>
        <begin position="120"/>
        <end position="132"/>
    </location>
</feature>
<dbReference type="GO" id="GO:0005576">
    <property type="term" value="C:extracellular region"/>
    <property type="evidence" value="ECO:0007669"/>
    <property type="project" value="UniProtKB-SubCell"/>
</dbReference>
<keyword evidence="3 4" id="KW-1015">Disulfide bond</keyword>
<comment type="caution">
    <text evidence="8">The sequence shown here is derived from an EMBL/GenBank/DDBJ whole genome shotgun (WGS) entry which is preliminary data.</text>
</comment>
<dbReference type="Pfam" id="PF05986">
    <property type="entry name" value="ADAMTS_spacer1"/>
    <property type="match status" value="1"/>
</dbReference>
<evidence type="ECO:0000313" key="8">
    <source>
        <dbReference type="EMBL" id="KAK0137249.1"/>
    </source>
</evidence>
<comment type="subcellular location">
    <subcellularLocation>
        <location evidence="1">Secreted</location>
    </subcellularLocation>
</comment>
<gene>
    <name evidence="8" type="primary">Adamts20_0</name>
    <name evidence="8" type="ORF">N1851_026554</name>
</gene>
<dbReference type="EMBL" id="JAOPHQ010004918">
    <property type="protein sequence ID" value="KAK0137249.1"/>
    <property type="molecule type" value="Genomic_DNA"/>
</dbReference>
<feature type="disulfide bond" evidence="4">
    <location>
        <begin position="109"/>
        <end position="147"/>
    </location>
</feature>
<dbReference type="InterPro" id="IPR010294">
    <property type="entry name" value="ADAMTS_spacer1"/>
</dbReference>
<reference evidence="8" key="1">
    <citation type="journal article" date="2023" name="Front. Mar. Sci.">
        <title>A new Merluccius polli reference genome to investigate the effects of global change in West African waters.</title>
        <authorList>
            <person name="Mateo J.L."/>
            <person name="Blanco-Fernandez C."/>
            <person name="Garcia-Vazquez E."/>
            <person name="Machado-Schiaffino G."/>
        </authorList>
    </citation>
    <scope>NUCLEOTIDE SEQUENCE</scope>
    <source>
        <strain evidence="8">C29</strain>
        <tissue evidence="8">Fin</tissue>
    </source>
</reference>
<dbReference type="InterPro" id="IPR036383">
    <property type="entry name" value="TSP1_rpt_sf"/>
</dbReference>
<dbReference type="SUPFAM" id="SSF82895">
    <property type="entry name" value="TSP-1 type 1 repeat"/>
    <property type="match status" value="1"/>
</dbReference>
<dbReference type="Gene3D" id="2.60.120.830">
    <property type="match status" value="1"/>
</dbReference>
<dbReference type="InterPro" id="IPR000884">
    <property type="entry name" value="TSP1_rpt"/>
</dbReference>
<dbReference type="PANTHER" id="PTHR13723:SF165">
    <property type="entry name" value="A DISINTEGRIN AND METALLOPROTEINASE WITH THROMBOSPONDIN MOTIFS 20"/>
    <property type="match status" value="1"/>
</dbReference>
<dbReference type="Gene3D" id="2.20.100.10">
    <property type="entry name" value="Thrombospondin type-1 (TSP1) repeat"/>
    <property type="match status" value="1"/>
</dbReference>
<evidence type="ECO:0000313" key="9">
    <source>
        <dbReference type="Proteomes" id="UP001174136"/>
    </source>
</evidence>
<keyword evidence="2" id="KW-0964">Secreted</keyword>
<evidence type="ECO:0000259" key="6">
    <source>
        <dbReference type="Pfam" id="PF05986"/>
    </source>
</evidence>
<evidence type="ECO:0000256" key="2">
    <source>
        <dbReference type="ARBA" id="ARBA00022525"/>
    </source>
</evidence>
<accession>A0AA47MBK1</accession>
<dbReference type="Pfam" id="PF00090">
    <property type="entry name" value="TSP_1"/>
    <property type="match status" value="1"/>
</dbReference>
<dbReference type="AlphaFoldDB" id="A0AA47MBK1"/>
<protein>
    <submittedName>
        <fullName evidence="8">A disintegrin and metalloproteinase with thrombospondin motifs 20</fullName>
    </submittedName>
</protein>
<dbReference type="InterPro" id="IPR050439">
    <property type="entry name" value="ADAMTS_ADAMTS-like"/>
</dbReference>
<dbReference type="PRINTS" id="PR01857">
    <property type="entry name" value="ADAMTSFAMILY"/>
</dbReference>
<proteinExistence type="predicted"/>
<dbReference type="GO" id="GO:0004222">
    <property type="term" value="F:metalloendopeptidase activity"/>
    <property type="evidence" value="ECO:0007669"/>
    <property type="project" value="TreeGrafter"/>
</dbReference>
<dbReference type="PROSITE" id="PS50092">
    <property type="entry name" value="TSP1"/>
    <property type="match status" value="1"/>
</dbReference>
<dbReference type="GO" id="GO:0030198">
    <property type="term" value="P:extracellular matrix organization"/>
    <property type="evidence" value="ECO:0007669"/>
    <property type="project" value="InterPro"/>
</dbReference>
<evidence type="ECO:0000256" key="3">
    <source>
        <dbReference type="ARBA" id="ARBA00023157"/>
    </source>
</evidence>
<sequence length="312" mass="34370">MAGHRKAPAAPPGSRGCGVPTQTPSCPAFLRRKEDPALSQPPEEEIGLRGGGPEENAGPLRFLLFKQSLASWDRWYCRHGMCINRELDLRPVHGEWGPWGPYSVCSRSCGGGTRSTSRDCNKPEPRNGGKFCVGRRMKFRSCNTEPCPRGRKDFREEQCSHFDGKHFNINGLPPSVRWVPKYSGILMKDRCKLFCRVAGTMAYYQLKDRVIDGTPCGTDTFDICVQGLCRQAGCDHVLNSKARNDKCGVCGGDNSSCKTLAGTFNDAEYGYNTVVRIPAGATNIDIKQVSYSGKPEDDNYLAAVFGSRRALT</sequence>
<dbReference type="Proteomes" id="UP001174136">
    <property type="component" value="Unassembled WGS sequence"/>
</dbReference>
<dbReference type="FunFam" id="2.20.100.10:FF:000006">
    <property type="entry name" value="A disintegrin and metalloproteinase with thrombospondin motifs 1"/>
    <property type="match status" value="1"/>
</dbReference>
<name>A0AA47MBK1_MERPO</name>
<feature type="disulfide bond" evidence="4">
    <location>
        <begin position="105"/>
        <end position="142"/>
    </location>
</feature>
<dbReference type="InterPro" id="IPR045371">
    <property type="entry name" value="ADAMTS_CR_3"/>
</dbReference>
<evidence type="ECO:0000256" key="5">
    <source>
        <dbReference type="SAM" id="MobiDB-lite"/>
    </source>
</evidence>
<organism evidence="8 9">
    <name type="scientific">Merluccius polli</name>
    <name type="common">Benguela hake</name>
    <name type="synonym">Merluccius cadenati</name>
    <dbReference type="NCBI Taxonomy" id="89951"/>
    <lineage>
        <taxon>Eukaryota</taxon>
        <taxon>Metazoa</taxon>
        <taxon>Chordata</taxon>
        <taxon>Craniata</taxon>
        <taxon>Vertebrata</taxon>
        <taxon>Euteleostomi</taxon>
        <taxon>Actinopterygii</taxon>
        <taxon>Neopterygii</taxon>
        <taxon>Teleostei</taxon>
        <taxon>Neoteleostei</taxon>
        <taxon>Acanthomorphata</taxon>
        <taxon>Zeiogadaria</taxon>
        <taxon>Gadariae</taxon>
        <taxon>Gadiformes</taxon>
        <taxon>Gadoidei</taxon>
        <taxon>Merlucciidae</taxon>
        <taxon>Merluccius</taxon>
    </lineage>
</organism>
<dbReference type="Pfam" id="PF19236">
    <property type="entry name" value="ADAMTS_CR_3"/>
    <property type="match status" value="1"/>
</dbReference>
<keyword evidence="9" id="KW-1185">Reference proteome</keyword>
<dbReference type="PANTHER" id="PTHR13723">
    <property type="entry name" value="ADAMTS A DISINTEGRIN AND METALLOPROTEASE WITH THROMBOSPONDIN MOTIFS PROTEASE"/>
    <property type="match status" value="1"/>
</dbReference>
<evidence type="ECO:0000256" key="1">
    <source>
        <dbReference type="ARBA" id="ARBA00004613"/>
    </source>
</evidence>
<dbReference type="InterPro" id="IPR013273">
    <property type="entry name" value="ADAMTS/ADAMTS-like"/>
</dbReference>
<dbReference type="SMART" id="SM00209">
    <property type="entry name" value="TSP1"/>
    <property type="match status" value="1"/>
</dbReference>
<dbReference type="GO" id="GO:0006508">
    <property type="term" value="P:proteolysis"/>
    <property type="evidence" value="ECO:0007669"/>
    <property type="project" value="TreeGrafter"/>
</dbReference>
<evidence type="ECO:0000259" key="7">
    <source>
        <dbReference type="Pfam" id="PF19236"/>
    </source>
</evidence>
<feature type="domain" description="ADAMTS/ADAMTS-like Spacer 1" evidence="6">
    <location>
        <begin position="260"/>
        <end position="302"/>
    </location>
</feature>
<evidence type="ECO:0000256" key="4">
    <source>
        <dbReference type="PIRSR" id="PIRSR613273-3"/>
    </source>
</evidence>
<feature type="domain" description="ADAMTS/ADAMTS-like cysteine-rich" evidence="7">
    <location>
        <begin position="153"/>
        <end position="257"/>
    </location>
</feature>